<reference evidence="1" key="1">
    <citation type="submission" date="2022-10" db="EMBL/GenBank/DDBJ databases">
        <title>Culturing micro-colonial fungi from biological soil crusts in the Mojave desert and describing Neophaeococcomyces mojavensis, and introducing the new genera and species Taxawa tesnikishii.</title>
        <authorList>
            <person name="Kurbessoian T."/>
            <person name="Stajich J.E."/>
        </authorList>
    </citation>
    <scope>NUCLEOTIDE SEQUENCE</scope>
    <source>
        <strain evidence="1">JES_112</strain>
    </source>
</reference>
<name>A0ACC3AJ01_9EURO</name>
<organism evidence="1 2">
    <name type="scientific">Neophaeococcomyces mojaviensis</name>
    <dbReference type="NCBI Taxonomy" id="3383035"/>
    <lineage>
        <taxon>Eukaryota</taxon>
        <taxon>Fungi</taxon>
        <taxon>Dikarya</taxon>
        <taxon>Ascomycota</taxon>
        <taxon>Pezizomycotina</taxon>
        <taxon>Eurotiomycetes</taxon>
        <taxon>Chaetothyriomycetidae</taxon>
        <taxon>Chaetothyriales</taxon>
        <taxon>Chaetothyriales incertae sedis</taxon>
        <taxon>Neophaeococcomyces</taxon>
    </lineage>
</organism>
<evidence type="ECO:0000313" key="2">
    <source>
        <dbReference type="Proteomes" id="UP001172386"/>
    </source>
</evidence>
<dbReference type="EMBL" id="JAPDRQ010000008">
    <property type="protein sequence ID" value="KAJ9663546.1"/>
    <property type="molecule type" value="Genomic_DNA"/>
</dbReference>
<keyword evidence="2" id="KW-1185">Reference proteome</keyword>
<accession>A0ACC3AJ01</accession>
<dbReference type="Proteomes" id="UP001172386">
    <property type="component" value="Unassembled WGS sequence"/>
</dbReference>
<sequence length="192" mass="21517">MAPVKPARRLARKSATAGPSKSQRKSNAKLPPKMSKQIKTKPGAHAQKPTKKKQPQYTDKQLSLPVLNSIIPANAKTTHRAGGTGKKKNKVYVDDTDSMMTILAIVNADKEGQIESKVAKERQMEEIREARRKEAEKKEARRKDKLEEVKEEIKEDGKRRKQKSHSTASDDVKKTTHAERAGQPKRKSVSFA</sequence>
<gene>
    <name evidence="1" type="primary">LOC1</name>
    <name evidence="1" type="ORF">H2198_000812</name>
</gene>
<proteinExistence type="predicted"/>
<evidence type="ECO:0000313" key="1">
    <source>
        <dbReference type="EMBL" id="KAJ9663546.1"/>
    </source>
</evidence>
<comment type="caution">
    <text evidence="1">The sequence shown here is derived from an EMBL/GenBank/DDBJ whole genome shotgun (WGS) entry which is preliminary data.</text>
</comment>
<protein>
    <submittedName>
        <fullName evidence="1">60S ribosomal subunit assembly/export protein</fullName>
    </submittedName>
</protein>